<accession>A0ABP0QGA4</accession>
<keyword evidence="4" id="KW-1185">Reference proteome</keyword>
<sequence length="201" mass="22395">MKADGHTVASFDVLYGDPKPMKQDVMNLLTPSGFALAALAILNCKMDGFVSFLGLLCSSYVTVNAGTHGRTPFHPLGNSHYPSVQLSNALTSRTCLLIYLITAMGGVWILEQPRSSLVSWHPRIRLLWKSIPKVWQAAWWAAHYRAPTPQKTYLLGKQPSNCTLRHGHSIPSSSEGVGQEEQPRKTNGDVLIWWEEKVQRN</sequence>
<evidence type="ECO:0000256" key="2">
    <source>
        <dbReference type="SAM" id="Phobius"/>
    </source>
</evidence>
<keyword evidence="2" id="KW-0472">Membrane</keyword>
<feature type="transmembrane region" description="Helical" evidence="2">
    <location>
        <begin position="49"/>
        <end position="69"/>
    </location>
</feature>
<feature type="region of interest" description="Disordered" evidence="1">
    <location>
        <begin position="165"/>
        <end position="185"/>
    </location>
</feature>
<organism evidence="3 4">
    <name type="scientific">Durusdinium trenchii</name>
    <dbReference type="NCBI Taxonomy" id="1381693"/>
    <lineage>
        <taxon>Eukaryota</taxon>
        <taxon>Sar</taxon>
        <taxon>Alveolata</taxon>
        <taxon>Dinophyceae</taxon>
        <taxon>Suessiales</taxon>
        <taxon>Symbiodiniaceae</taxon>
        <taxon>Durusdinium</taxon>
    </lineage>
</organism>
<keyword evidence="2" id="KW-0812">Transmembrane</keyword>
<dbReference type="EMBL" id="CAXAMN010024438">
    <property type="protein sequence ID" value="CAK9086663.1"/>
    <property type="molecule type" value="Genomic_DNA"/>
</dbReference>
<feature type="transmembrane region" description="Helical" evidence="2">
    <location>
        <begin position="89"/>
        <end position="110"/>
    </location>
</feature>
<evidence type="ECO:0000313" key="3">
    <source>
        <dbReference type="EMBL" id="CAK9086663.1"/>
    </source>
</evidence>
<proteinExistence type="predicted"/>
<evidence type="ECO:0000313" key="4">
    <source>
        <dbReference type="Proteomes" id="UP001642484"/>
    </source>
</evidence>
<feature type="transmembrane region" description="Helical" evidence="2">
    <location>
        <begin position="25"/>
        <end position="42"/>
    </location>
</feature>
<gene>
    <name evidence="3" type="ORF">CCMP2556_LOCUS41968</name>
</gene>
<protein>
    <submittedName>
        <fullName evidence="3">Uncharacterized protein</fullName>
    </submittedName>
</protein>
<keyword evidence="2" id="KW-1133">Transmembrane helix</keyword>
<comment type="caution">
    <text evidence="3">The sequence shown here is derived from an EMBL/GenBank/DDBJ whole genome shotgun (WGS) entry which is preliminary data.</text>
</comment>
<reference evidence="3 4" key="1">
    <citation type="submission" date="2024-02" db="EMBL/GenBank/DDBJ databases">
        <authorList>
            <person name="Chen Y."/>
            <person name="Shah S."/>
            <person name="Dougan E. K."/>
            <person name="Thang M."/>
            <person name="Chan C."/>
        </authorList>
    </citation>
    <scope>NUCLEOTIDE SEQUENCE [LARGE SCALE GENOMIC DNA]</scope>
</reference>
<evidence type="ECO:0000256" key="1">
    <source>
        <dbReference type="SAM" id="MobiDB-lite"/>
    </source>
</evidence>
<dbReference type="Proteomes" id="UP001642484">
    <property type="component" value="Unassembled WGS sequence"/>
</dbReference>
<name>A0ABP0QGA4_9DINO</name>